<evidence type="ECO:0000256" key="2">
    <source>
        <dbReference type="ARBA" id="ARBA00004167"/>
    </source>
</evidence>
<dbReference type="PANTHER" id="PTHR46913">
    <property type="entry name" value="RING-H2 FINGER PROTEIN ATL16"/>
    <property type="match status" value="1"/>
</dbReference>
<evidence type="ECO:0000256" key="16">
    <source>
        <dbReference type="SAM" id="Phobius"/>
    </source>
</evidence>
<protein>
    <recommendedName>
        <fullName evidence="4">RING-type E3 ubiquitin transferase</fullName>
        <ecNumber evidence="4">2.3.2.27</ecNumber>
    </recommendedName>
</protein>
<comment type="similarity">
    <text evidence="13">Belongs to the RING-type zinc finger family. ATL subfamily.</text>
</comment>
<dbReference type="GO" id="GO:0008270">
    <property type="term" value="F:zinc ion binding"/>
    <property type="evidence" value="ECO:0007669"/>
    <property type="project" value="UniProtKB-KW"/>
</dbReference>
<evidence type="ECO:0000256" key="9">
    <source>
        <dbReference type="ARBA" id="ARBA00022786"/>
    </source>
</evidence>
<name>A0AAV2FDM7_9ROSI</name>
<feature type="region of interest" description="Disordered" evidence="15">
    <location>
        <begin position="320"/>
        <end position="343"/>
    </location>
</feature>
<dbReference type="Proteomes" id="UP001497516">
    <property type="component" value="Chromosome 6"/>
</dbReference>
<evidence type="ECO:0000256" key="8">
    <source>
        <dbReference type="ARBA" id="ARBA00022771"/>
    </source>
</evidence>
<proteinExistence type="inferred from homology"/>
<keyword evidence="7" id="KW-0479">Metal-binding</keyword>
<dbReference type="GO" id="GO:0061630">
    <property type="term" value="F:ubiquitin protein ligase activity"/>
    <property type="evidence" value="ECO:0007669"/>
    <property type="project" value="UniProtKB-EC"/>
</dbReference>
<dbReference type="PANTHER" id="PTHR46913:SF1">
    <property type="entry name" value="RING-H2 FINGER PROTEIN ATL16"/>
    <property type="match status" value="1"/>
</dbReference>
<gene>
    <name evidence="18" type="ORF">LTRI10_LOCUS36761</name>
</gene>
<evidence type="ECO:0000256" key="14">
    <source>
        <dbReference type="PROSITE-ProRule" id="PRU00175"/>
    </source>
</evidence>
<dbReference type="InterPro" id="IPR013083">
    <property type="entry name" value="Znf_RING/FYVE/PHD"/>
</dbReference>
<feature type="transmembrane region" description="Helical" evidence="16">
    <location>
        <begin position="20"/>
        <end position="42"/>
    </location>
</feature>
<evidence type="ECO:0000256" key="7">
    <source>
        <dbReference type="ARBA" id="ARBA00022723"/>
    </source>
</evidence>
<keyword evidence="11 16" id="KW-1133">Transmembrane helix</keyword>
<keyword evidence="19" id="KW-1185">Reference proteome</keyword>
<evidence type="ECO:0000256" key="11">
    <source>
        <dbReference type="ARBA" id="ARBA00022989"/>
    </source>
</evidence>
<dbReference type="CDD" id="cd16461">
    <property type="entry name" value="RING-H2_EL5-like"/>
    <property type="match status" value="1"/>
</dbReference>
<dbReference type="PROSITE" id="PS50089">
    <property type="entry name" value="ZF_RING_2"/>
    <property type="match status" value="1"/>
</dbReference>
<evidence type="ECO:0000313" key="18">
    <source>
        <dbReference type="EMBL" id="CAL1396389.1"/>
    </source>
</evidence>
<accession>A0AAV2FDM7</accession>
<keyword evidence="6 16" id="KW-0812">Transmembrane</keyword>
<feature type="compositionally biased region" description="Polar residues" evidence="15">
    <location>
        <begin position="320"/>
        <end position="329"/>
    </location>
</feature>
<dbReference type="Pfam" id="PF13639">
    <property type="entry name" value="zf-RING_2"/>
    <property type="match status" value="1"/>
</dbReference>
<evidence type="ECO:0000256" key="6">
    <source>
        <dbReference type="ARBA" id="ARBA00022692"/>
    </source>
</evidence>
<evidence type="ECO:0000256" key="10">
    <source>
        <dbReference type="ARBA" id="ARBA00022833"/>
    </source>
</evidence>
<evidence type="ECO:0000259" key="17">
    <source>
        <dbReference type="PROSITE" id="PS50089"/>
    </source>
</evidence>
<dbReference type="InterPro" id="IPR044600">
    <property type="entry name" value="ATL1/ATL16-like"/>
</dbReference>
<evidence type="ECO:0000256" key="12">
    <source>
        <dbReference type="ARBA" id="ARBA00023136"/>
    </source>
</evidence>
<evidence type="ECO:0000256" key="4">
    <source>
        <dbReference type="ARBA" id="ARBA00012483"/>
    </source>
</evidence>
<dbReference type="EC" id="2.3.2.27" evidence="4"/>
<keyword evidence="10" id="KW-0862">Zinc</keyword>
<keyword evidence="5" id="KW-0808">Transferase</keyword>
<feature type="domain" description="RING-type" evidence="17">
    <location>
        <begin position="120"/>
        <end position="162"/>
    </location>
</feature>
<reference evidence="18 19" key="1">
    <citation type="submission" date="2024-04" db="EMBL/GenBank/DDBJ databases">
        <authorList>
            <person name="Fracassetti M."/>
        </authorList>
    </citation>
    <scope>NUCLEOTIDE SEQUENCE [LARGE SCALE GENOMIC DNA]</scope>
</reference>
<evidence type="ECO:0000313" key="19">
    <source>
        <dbReference type="Proteomes" id="UP001497516"/>
    </source>
</evidence>
<comment type="subcellular location">
    <subcellularLocation>
        <location evidence="2">Membrane</location>
        <topology evidence="2">Single-pass membrane protein</topology>
    </subcellularLocation>
</comment>
<evidence type="ECO:0000256" key="3">
    <source>
        <dbReference type="ARBA" id="ARBA00004906"/>
    </source>
</evidence>
<dbReference type="InterPro" id="IPR001841">
    <property type="entry name" value="Znf_RING"/>
</dbReference>
<dbReference type="GO" id="GO:0016020">
    <property type="term" value="C:membrane"/>
    <property type="evidence" value="ECO:0007669"/>
    <property type="project" value="UniProtKB-SubCell"/>
</dbReference>
<organism evidence="18 19">
    <name type="scientific">Linum trigynum</name>
    <dbReference type="NCBI Taxonomy" id="586398"/>
    <lineage>
        <taxon>Eukaryota</taxon>
        <taxon>Viridiplantae</taxon>
        <taxon>Streptophyta</taxon>
        <taxon>Embryophyta</taxon>
        <taxon>Tracheophyta</taxon>
        <taxon>Spermatophyta</taxon>
        <taxon>Magnoliopsida</taxon>
        <taxon>eudicotyledons</taxon>
        <taxon>Gunneridae</taxon>
        <taxon>Pentapetalae</taxon>
        <taxon>rosids</taxon>
        <taxon>fabids</taxon>
        <taxon>Malpighiales</taxon>
        <taxon>Linaceae</taxon>
        <taxon>Linum</taxon>
    </lineage>
</organism>
<evidence type="ECO:0000256" key="1">
    <source>
        <dbReference type="ARBA" id="ARBA00000900"/>
    </source>
</evidence>
<keyword evidence="9" id="KW-0833">Ubl conjugation pathway</keyword>
<dbReference type="FunFam" id="3.30.40.10:FF:000187">
    <property type="entry name" value="E3 ubiquitin-protein ligase ATL6"/>
    <property type="match status" value="1"/>
</dbReference>
<comment type="catalytic activity">
    <reaction evidence="1">
        <text>S-ubiquitinyl-[E2 ubiquitin-conjugating enzyme]-L-cysteine + [acceptor protein]-L-lysine = [E2 ubiquitin-conjugating enzyme]-L-cysteine + N(6)-ubiquitinyl-[acceptor protein]-L-lysine.</text>
        <dbReference type="EC" id="2.3.2.27"/>
    </reaction>
</comment>
<evidence type="ECO:0000256" key="15">
    <source>
        <dbReference type="SAM" id="MobiDB-lite"/>
    </source>
</evidence>
<dbReference type="SMART" id="SM00184">
    <property type="entry name" value="RING"/>
    <property type="match status" value="1"/>
</dbReference>
<dbReference type="SUPFAM" id="SSF57850">
    <property type="entry name" value="RING/U-box"/>
    <property type="match status" value="1"/>
</dbReference>
<keyword evidence="12 16" id="KW-0472">Membrane</keyword>
<dbReference type="GO" id="GO:0016567">
    <property type="term" value="P:protein ubiquitination"/>
    <property type="evidence" value="ECO:0007669"/>
    <property type="project" value="InterPro"/>
</dbReference>
<evidence type="ECO:0000256" key="5">
    <source>
        <dbReference type="ARBA" id="ARBA00022679"/>
    </source>
</evidence>
<evidence type="ECO:0000256" key="13">
    <source>
        <dbReference type="ARBA" id="ARBA00024209"/>
    </source>
</evidence>
<keyword evidence="8 14" id="KW-0863">Zinc-finger</keyword>
<dbReference type="EMBL" id="OZ034819">
    <property type="protein sequence ID" value="CAL1396389.1"/>
    <property type="molecule type" value="Genomic_DNA"/>
</dbReference>
<dbReference type="AlphaFoldDB" id="A0AAV2FDM7"/>
<comment type="pathway">
    <text evidence="3">Protein modification; protein ubiquitination.</text>
</comment>
<dbReference type="Gene3D" id="3.30.40.10">
    <property type="entry name" value="Zinc/RING finger domain, C3HC4 (zinc finger)"/>
    <property type="match status" value="1"/>
</dbReference>
<sequence length="369" mass="40638">MDPPPPPPAPPLHPSDTSFPIIAIAVIGIVATAFLLVSYYVFVIKCCLNWHRIDILRRFSLSRGRAHEEALMGAHSPSAMERRGLEESVIRSIPVFKYTKTEQEEKQGKSAPAGTCSVECAVCLNEFVEEEKLRRIPNCGHVFHIDCIDVWLQSNANCPLCRTSISSSTAAGVGLLLFPVGQAFGSSSPQDPSPTPYPERIDIDGDEDYVVIELGNYVTNSRQSSTDRTLRAAQERLMNSGELLPTPRKLESRFGAALDEKKGRKLGSKGIRSKGDECIDLTRGKEDRFGIQPIRRSFSMDSSADRQLLLKIQEIVQQQSSCNSGNRQNGEVGIPVEGGSSSFSRSRRNFFSFGHNRASKNAVLPVSLE</sequence>